<keyword evidence="1" id="KW-0472">Membrane</keyword>
<protein>
    <submittedName>
        <fullName evidence="2">Uncharacterized protein</fullName>
    </submittedName>
</protein>
<evidence type="ECO:0000313" key="3">
    <source>
        <dbReference type="Proteomes" id="UP000228495"/>
    </source>
</evidence>
<evidence type="ECO:0000313" key="2">
    <source>
        <dbReference type="EMBL" id="PIP56556.1"/>
    </source>
</evidence>
<feature type="transmembrane region" description="Helical" evidence="1">
    <location>
        <begin position="162"/>
        <end position="183"/>
    </location>
</feature>
<feature type="transmembrane region" description="Helical" evidence="1">
    <location>
        <begin position="189"/>
        <end position="208"/>
    </location>
</feature>
<dbReference type="Proteomes" id="UP000228495">
    <property type="component" value="Unassembled WGS sequence"/>
</dbReference>
<proteinExistence type="predicted"/>
<dbReference type="AlphaFoldDB" id="A0A2H0BFV4"/>
<keyword evidence="1" id="KW-1133">Transmembrane helix</keyword>
<accession>A0A2H0BFV4</accession>
<dbReference type="EMBL" id="PCSU01000039">
    <property type="protein sequence ID" value="PIP56556.1"/>
    <property type="molecule type" value="Genomic_DNA"/>
</dbReference>
<reference evidence="2 3" key="1">
    <citation type="submission" date="2017-09" db="EMBL/GenBank/DDBJ databases">
        <title>Depth-based differentiation of microbial function through sediment-hosted aquifers and enrichment of novel symbionts in the deep terrestrial subsurface.</title>
        <authorList>
            <person name="Probst A.J."/>
            <person name="Ladd B."/>
            <person name="Jarett J.K."/>
            <person name="Geller-Mcgrath D.E."/>
            <person name="Sieber C.M."/>
            <person name="Emerson J.B."/>
            <person name="Anantharaman K."/>
            <person name="Thomas B.C."/>
            <person name="Malmstrom R."/>
            <person name="Stieglmeier M."/>
            <person name="Klingl A."/>
            <person name="Woyke T."/>
            <person name="Ryan C.M."/>
            <person name="Banfield J.F."/>
        </authorList>
    </citation>
    <scope>NUCLEOTIDE SEQUENCE [LARGE SCALE GENOMIC DNA]</scope>
    <source>
        <strain evidence="2">CG22_combo_CG10-13_8_21_14_all_39_12</strain>
    </source>
</reference>
<sequence>MGLAFGFAILLVEIRLPLKYYWNLPAFLLHELLSDFRLARNTPVWGLCSETVSKNIIPLAAVELLDKDSKEVIKVTFSNRLGQYGFNVNPGSFIIRAIKNHYVAPPFYDPENIKLVSTDESFAFVIEVIKDELPKADLMLQHVSVYDSSKGIAKVWHFFKSFSINLGNGLLALSILGSLYGWVIAKTPLYGVLLAVGIVFMFIKVYILEAVGSSTS</sequence>
<name>A0A2H0BFV4_UNCKA</name>
<comment type="caution">
    <text evidence="2">The sequence shown here is derived from an EMBL/GenBank/DDBJ whole genome shotgun (WGS) entry which is preliminary data.</text>
</comment>
<organism evidence="2 3">
    <name type="scientific">candidate division WWE3 bacterium CG22_combo_CG10-13_8_21_14_all_39_12</name>
    <dbReference type="NCBI Taxonomy" id="1975094"/>
    <lineage>
        <taxon>Bacteria</taxon>
        <taxon>Katanobacteria</taxon>
    </lineage>
</organism>
<evidence type="ECO:0000256" key="1">
    <source>
        <dbReference type="SAM" id="Phobius"/>
    </source>
</evidence>
<keyword evidence="1" id="KW-0812">Transmembrane</keyword>
<gene>
    <name evidence="2" type="ORF">COX05_02480</name>
</gene>